<dbReference type="STRING" id="1150625.Q75_12675"/>
<dbReference type="PATRIC" id="fig|1150625.3.peg.2664"/>
<dbReference type="SMART" id="SM00028">
    <property type="entry name" value="TPR"/>
    <property type="match status" value="1"/>
</dbReference>
<dbReference type="Pfam" id="PF09986">
    <property type="entry name" value="DUF2225"/>
    <property type="match status" value="1"/>
</dbReference>
<dbReference type="RefSeq" id="WP_010174561.1">
    <property type="nucleotide sequence ID" value="NZ_LDYG01000039.1"/>
</dbReference>
<evidence type="ECO:0000313" key="2">
    <source>
        <dbReference type="EMBL" id="KUP05370.1"/>
    </source>
</evidence>
<dbReference type="Gene3D" id="1.25.40.10">
    <property type="entry name" value="Tetratricopeptide repeat domain"/>
    <property type="match status" value="1"/>
</dbReference>
<dbReference type="Proteomes" id="UP000074108">
    <property type="component" value="Unassembled WGS sequence"/>
</dbReference>
<keyword evidence="3" id="KW-1185">Reference proteome</keyword>
<organism evidence="2 3">
    <name type="scientific">Bacillus coahuilensis p1.1.43</name>
    <dbReference type="NCBI Taxonomy" id="1150625"/>
    <lineage>
        <taxon>Bacteria</taxon>
        <taxon>Bacillati</taxon>
        <taxon>Bacillota</taxon>
        <taxon>Bacilli</taxon>
        <taxon>Bacillales</taxon>
        <taxon>Bacillaceae</taxon>
        <taxon>Bacillus</taxon>
    </lineage>
</organism>
<dbReference type="InterPro" id="IPR011990">
    <property type="entry name" value="TPR-like_helical_dom_sf"/>
</dbReference>
<dbReference type="EMBL" id="LDYG01000039">
    <property type="protein sequence ID" value="KUP05370.1"/>
    <property type="molecule type" value="Genomic_DNA"/>
</dbReference>
<dbReference type="InterPro" id="IPR019734">
    <property type="entry name" value="TPR_rpt"/>
</dbReference>
<keyword evidence="1" id="KW-0802">TPR repeat</keyword>
<protein>
    <submittedName>
        <fullName evidence="2">Uncharacterized protein</fullName>
    </submittedName>
</protein>
<dbReference type="InterPro" id="IPR018708">
    <property type="entry name" value="DUF2225"/>
</dbReference>
<dbReference type="OrthoDB" id="9780343at2"/>
<gene>
    <name evidence="2" type="ORF">Q75_12675</name>
</gene>
<evidence type="ECO:0000256" key="1">
    <source>
        <dbReference type="PROSITE-ProRule" id="PRU00339"/>
    </source>
</evidence>
<evidence type="ECO:0000313" key="3">
    <source>
        <dbReference type="Proteomes" id="UP000074108"/>
    </source>
</evidence>
<sequence length="231" mass="27462">MTTLTPYYEQSTTCPLCQETFQTTKIRTRFVHFSGRDEDFCPRYTVLEYNPLLYHIHHCPTCHFSFSEETSSYFFPTSTTKIQELMNNQNKDYCSTRTYDQAIDLFHLAIECGKIKRETDLVIGGYYLRLAWIYRLLNQPEQERVVLLKTIQHYCAAYQKGENKSTKMTDVRLLYVIGEIYRRLEMYKEAVQYFSKVVEKKRETKDVKLVEMARDQWYSARQASKMLATSV</sequence>
<feature type="repeat" description="TPR" evidence="1">
    <location>
        <begin position="171"/>
        <end position="204"/>
    </location>
</feature>
<dbReference type="AlphaFoldDB" id="A0A147K6B1"/>
<comment type="caution">
    <text evidence="2">The sequence shown here is derived from an EMBL/GenBank/DDBJ whole genome shotgun (WGS) entry which is preliminary data.</text>
</comment>
<dbReference type="PROSITE" id="PS50005">
    <property type="entry name" value="TPR"/>
    <property type="match status" value="1"/>
</dbReference>
<reference evidence="2 3" key="1">
    <citation type="journal article" date="2016" name="Front. Microbiol.">
        <title>Microevolution Analysis of Bacillus coahuilensis Unveils Differences in Phosphorus Acquisition Strategies and Their Regulation.</title>
        <authorList>
            <person name="Gomez-Lunar Z."/>
            <person name="Hernandez-Gonzalez I."/>
            <person name="Rodriguez-Torres M.D."/>
            <person name="Souza V."/>
            <person name="Olmedo-Alvarez G."/>
        </authorList>
    </citation>
    <scope>NUCLEOTIDE SEQUENCE [LARGE SCALE GENOMIC DNA]</scope>
    <source>
        <strain evidence="3">p1.1.43</strain>
    </source>
</reference>
<dbReference type="SUPFAM" id="SSF48452">
    <property type="entry name" value="TPR-like"/>
    <property type="match status" value="1"/>
</dbReference>
<accession>A0A147K6B1</accession>
<proteinExistence type="predicted"/>
<name>A0A147K6B1_9BACI</name>